<accession>D4BG43</accession>
<feature type="transmembrane region" description="Helical" evidence="1">
    <location>
        <begin position="70"/>
        <end position="89"/>
    </location>
</feature>
<dbReference type="HOGENOM" id="CLU_803393_0_0_6"/>
<dbReference type="Proteomes" id="UP000003880">
    <property type="component" value="Unassembled WGS sequence"/>
</dbReference>
<keyword evidence="1" id="KW-1133">Transmembrane helix</keyword>
<name>D4BG43_9ENTR</name>
<feature type="transmembrane region" description="Helical" evidence="1">
    <location>
        <begin position="27"/>
        <end position="50"/>
    </location>
</feature>
<dbReference type="EMBL" id="ABWL02000016">
    <property type="protein sequence ID" value="EFE07330.1"/>
    <property type="molecule type" value="Genomic_DNA"/>
</dbReference>
<proteinExistence type="predicted"/>
<evidence type="ECO:0000256" key="1">
    <source>
        <dbReference type="SAM" id="Phobius"/>
    </source>
</evidence>
<evidence type="ECO:0000313" key="3">
    <source>
        <dbReference type="Proteomes" id="UP000003880"/>
    </source>
</evidence>
<reference evidence="2 3" key="1">
    <citation type="submission" date="2010-02" db="EMBL/GenBank/DDBJ databases">
        <authorList>
            <person name="Weinstock G."/>
            <person name="Sodergren E."/>
            <person name="Clifton S."/>
            <person name="Fulton L."/>
            <person name="Fulton B."/>
            <person name="Courtney L."/>
            <person name="Fronick C."/>
            <person name="Harrison M."/>
            <person name="Strong C."/>
            <person name="Farmer C."/>
            <person name="Delahaunty K."/>
            <person name="Markovic C."/>
            <person name="Hall O."/>
            <person name="Minx P."/>
            <person name="Tomlinson C."/>
            <person name="Mitreva M."/>
            <person name="Nelson J."/>
            <person name="Hou S."/>
            <person name="Wollam A."/>
            <person name="Pepin K.H."/>
            <person name="Johnson M."/>
            <person name="Bhonagiri V."/>
            <person name="Zhang X."/>
            <person name="Suruliraj S."/>
            <person name="Warren W."/>
            <person name="Chinwalla A."/>
            <person name="Mardis E.R."/>
            <person name="Wilson R.K."/>
        </authorList>
    </citation>
    <scope>NUCLEOTIDE SEQUENCE [LARGE SCALE GENOMIC DNA]</scope>
    <source>
        <strain evidence="2 3">ATCC 29220</strain>
    </source>
</reference>
<dbReference type="eggNOG" id="ENOG50338KQ">
    <property type="taxonomic scope" value="Bacteria"/>
</dbReference>
<gene>
    <name evidence="2" type="ORF">CIT292_09214</name>
</gene>
<keyword evidence="1" id="KW-0472">Membrane</keyword>
<sequence length="345" mass="39429">MRKNPTNAFRESYLEAQKYKKEKNRKLGVKVFHALLKSFVFFAMVIYLTQSLVKIGTPIVLTEFLSENKTPFIILPIILVFFAGVIGVISSRKIKAIDYEPDSYSSLKIRISALQKAIDACREQQGRLHEDVTNYLDGDSRNELYETIYSSLKNEASGSLLCELEEKVKSNNTLIDVKDYFLDMQARLNQRASSLNTVSFINLFIGISIATIGISILLYFVFNTDYVNTDKTVLLIEMMSKLGVSFGIELLSFFFLNLYRKNLQEIKYIQNELTNIEAKKISLTMAHDLPTDLKFKIIKSISMTERNFILEKGQTTSDLETLKYEKMDIAALLKASPELIKALKH</sequence>
<organism evidence="2 3">
    <name type="scientific">Citrobacter youngae ATCC 29220</name>
    <dbReference type="NCBI Taxonomy" id="500640"/>
    <lineage>
        <taxon>Bacteria</taxon>
        <taxon>Pseudomonadati</taxon>
        <taxon>Pseudomonadota</taxon>
        <taxon>Gammaproteobacteria</taxon>
        <taxon>Enterobacterales</taxon>
        <taxon>Enterobacteriaceae</taxon>
        <taxon>Citrobacter</taxon>
        <taxon>Citrobacter freundii complex</taxon>
    </lineage>
</organism>
<feature type="transmembrane region" description="Helical" evidence="1">
    <location>
        <begin position="200"/>
        <end position="222"/>
    </location>
</feature>
<feature type="transmembrane region" description="Helical" evidence="1">
    <location>
        <begin position="242"/>
        <end position="259"/>
    </location>
</feature>
<keyword evidence="1" id="KW-0812">Transmembrane</keyword>
<protein>
    <submittedName>
        <fullName evidence="2">Uncharacterized protein</fullName>
    </submittedName>
</protein>
<dbReference type="RefSeq" id="WP_006686482.1">
    <property type="nucleotide sequence ID" value="NZ_GG730300.1"/>
</dbReference>
<comment type="caution">
    <text evidence="2">The sequence shown here is derived from an EMBL/GenBank/DDBJ whole genome shotgun (WGS) entry which is preliminary data.</text>
</comment>
<evidence type="ECO:0000313" key="2">
    <source>
        <dbReference type="EMBL" id="EFE07330.1"/>
    </source>
</evidence>
<dbReference type="AlphaFoldDB" id="D4BG43"/>